<dbReference type="EMBL" id="CP000613">
    <property type="protein sequence ID" value="ACJ01411.1"/>
    <property type="molecule type" value="Genomic_DNA"/>
</dbReference>
<dbReference type="OrthoDB" id="9803892at2"/>
<evidence type="ECO:0000259" key="7">
    <source>
        <dbReference type="Pfam" id="PF04321"/>
    </source>
</evidence>
<keyword evidence="6" id="KW-0521">NADP</keyword>
<evidence type="ECO:0000256" key="4">
    <source>
        <dbReference type="ARBA" id="ARBA00017099"/>
    </source>
</evidence>
<sequence length="299" mass="32093">MERRRLLLLGGTGQVGTALRRLAPERGWSVSAPERSVLDLATADRDSLRQAVAAADLVVNAAAYTRVDQAETERDAAIAANATGPGLLARVCAEAERPLLHLSTDYVFDGSGTRPYREDDPVAPLGVYGASKAAGEAAVREAGPRHVILRTAWVFSPDGNNFLRTMLRLGRERPEVRVVDDQRGCPTAADDIAAACLGIADRLAADRPDDASPLWGTFHVAGTPATTWHGFAAAIFAEAERRGLPVPRLLPITTADYPTPTRRPAFSVLDCTRIGTVYGIAAPDWRAGVRRCLDRLTAH</sequence>
<dbReference type="HOGENOM" id="CLU_045518_1_0_5"/>
<keyword evidence="6 8" id="KW-0560">Oxidoreductase</keyword>
<dbReference type="GO" id="GO:0005829">
    <property type="term" value="C:cytosol"/>
    <property type="evidence" value="ECO:0007669"/>
    <property type="project" value="TreeGrafter"/>
</dbReference>
<evidence type="ECO:0000313" key="8">
    <source>
        <dbReference type="EMBL" id="ACJ01411.1"/>
    </source>
</evidence>
<reference evidence="8 9" key="1">
    <citation type="journal article" date="2010" name="BMC Genomics">
        <title>Metabolic flexibility revealed in the genome of the cyst-forming alpha-1 proteobacterium Rhodospirillum centenum.</title>
        <authorList>
            <person name="Lu Y.K."/>
            <person name="Marden J."/>
            <person name="Han M."/>
            <person name="Swingley W.D."/>
            <person name="Mastrian S.D."/>
            <person name="Chowdhury S.R."/>
            <person name="Hao J."/>
            <person name="Helmy T."/>
            <person name="Kim S."/>
            <person name="Kurdoglu A.A."/>
            <person name="Matthies H.J."/>
            <person name="Rollo D."/>
            <person name="Stothard P."/>
            <person name="Blankenship R.E."/>
            <person name="Bauer C.E."/>
            <person name="Touchman J.W."/>
        </authorList>
    </citation>
    <scope>NUCLEOTIDE SEQUENCE [LARGE SCALE GENOMIC DNA]</scope>
    <source>
        <strain evidence="9">ATCC 51521 / SW</strain>
    </source>
</reference>
<dbReference type="eggNOG" id="COG1091">
    <property type="taxonomic scope" value="Bacteria"/>
</dbReference>
<dbReference type="Gene3D" id="3.90.25.10">
    <property type="entry name" value="UDP-galactose 4-epimerase, domain 1"/>
    <property type="match status" value="1"/>
</dbReference>
<keyword evidence="9" id="KW-1185">Reference proteome</keyword>
<comment type="catalytic activity">
    <reaction evidence="5 6">
        <text>dTDP-beta-L-rhamnose + NADP(+) = dTDP-4-dehydro-beta-L-rhamnose + NADPH + H(+)</text>
        <dbReference type="Rhea" id="RHEA:21796"/>
        <dbReference type="ChEBI" id="CHEBI:15378"/>
        <dbReference type="ChEBI" id="CHEBI:57510"/>
        <dbReference type="ChEBI" id="CHEBI:57783"/>
        <dbReference type="ChEBI" id="CHEBI:58349"/>
        <dbReference type="ChEBI" id="CHEBI:62830"/>
        <dbReference type="EC" id="1.1.1.133"/>
    </reaction>
</comment>
<dbReference type="EC" id="1.1.1.133" evidence="3 6"/>
<dbReference type="UniPathway" id="UPA00124"/>
<comment type="pathway">
    <text evidence="1 6">Carbohydrate biosynthesis; dTDP-L-rhamnose biosynthesis.</text>
</comment>
<comment type="similarity">
    <text evidence="2 6">Belongs to the dTDP-4-dehydrorhamnose reductase family.</text>
</comment>
<organism evidence="8 9">
    <name type="scientific">Rhodospirillum centenum (strain ATCC 51521 / SW)</name>
    <dbReference type="NCBI Taxonomy" id="414684"/>
    <lineage>
        <taxon>Bacteria</taxon>
        <taxon>Pseudomonadati</taxon>
        <taxon>Pseudomonadota</taxon>
        <taxon>Alphaproteobacteria</taxon>
        <taxon>Rhodospirillales</taxon>
        <taxon>Rhodospirillaceae</taxon>
        <taxon>Rhodospirillum</taxon>
    </lineage>
</organism>
<proteinExistence type="inferred from homology"/>
<evidence type="ECO:0000256" key="5">
    <source>
        <dbReference type="ARBA" id="ARBA00048200"/>
    </source>
</evidence>
<dbReference type="PANTHER" id="PTHR10491">
    <property type="entry name" value="DTDP-4-DEHYDRORHAMNOSE REDUCTASE"/>
    <property type="match status" value="1"/>
</dbReference>
<name>B6IYN7_RHOCS</name>
<dbReference type="InterPro" id="IPR005913">
    <property type="entry name" value="dTDP_dehydrorham_reduct"/>
</dbReference>
<feature type="domain" description="RmlD-like substrate binding" evidence="7">
    <location>
        <begin position="5"/>
        <end position="297"/>
    </location>
</feature>
<dbReference type="Pfam" id="PF04321">
    <property type="entry name" value="RmlD_sub_bind"/>
    <property type="match status" value="1"/>
</dbReference>
<dbReference type="InterPro" id="IPR036291">
    <property type="entry name" value="NAD(P)-bd_dom_sf"/>
</dbReference>
<dbReference type="STRING" id="414684.RC1_4072"/>
<dbReference type="GO" id="GO:0008831">
    <property type="term" value="F:dTDP-4-dehydrorhamnose reductase activity"/>
    <property type="evidence" value="ECO:0007669"/>
    <property type="project" value="UniProtKB-EC"/>
</dbReference>
<dbReference type="SUPFAM" id="SSF51735">
    <property type="entry name" value="NAD(P)-binding Rossmann-fold domains"/>
    <property type="match status" value="1"/>
</dbReference>
<evidence type="ECO:0000256" key="2">
    <source>
        <dbReference type="ARBA" id="ARBA00010944"/>
    </source>
</evidence>
<dbReference type="NCBIfam" id="TIGR01214">
    <property type="entry name" value="rmlD"/>
    <property type="match status" value="1"/>
</dbReference>
<evidence type="ECO:0000256" key="3">
    <source>
        <dbReference type="ARBA" id="ARBA00012929"/>
    </source>
</evidence>
<dbReference type="AlphaFoldDB" id="B6IYN7"/>
<dbReference type="KEGG" id="rce:RC1_4072"/>
<dbReference type="InterPro" id="IPR029903">
    <property type="entry name" value="RmlD-like-bd"/>
</dbReference>
<protein>
    <recommendedName>
        <fullName evidence="4 6">dTDP-4-dehydrorhamnose reductase</fullName>
        <ecNumber evidence="3 6">1.1.1.133</ecNumber>
    </recommendedName>
</protein>
<gene>
    <name evidence="8" type="primary">rfbD</name>
    <name evidence="8" type="ordered locus">RC1_4072</name>
</gene>
<dbReference type="PANTHER" id="PTHR10491:SF4">
    <property type="entry name" value="METHIONINE ADENOSYLTRANSFERASE 2 SUBUNIT BETA"/>
    <property type="match status" value="1"/>
</dbReference>
<evidence type="ECO:0000256" key="1">
    <source>
        <dbReference type="ARBA" id="ARBA00004781"/>
    </source>
</evidence>
<comment type="function">
    <text evidence="6">Catalyzes the reduction of dTDP-6-deoxy-L-lyxo-4-hexulose to yield dTDP-L-rhamnose.</text>
</comment>
<dbReference type="Proteomes" id="UP000001591">
    <property type="component" value="Chromosome"/>
</dbReference>
<evidence type="ECO:0000256" key="6">
    <source>
        <dbReference type="RuleBase" id="RU364082"/>
    </source>
</evidence>
<evidence type="ECO:0000313" key="9">
    <source>
        <dbReference type="Proteomes" id="UP000001591"/>
    </source>
</evidence>
<accession>B6IYN7</accession>
<dbReference type="GO" id="GO:0019305">
    <property type="term" value="P:dTDP-rhamnose biosynthetic process"/>
    <property type="evidence" value="ECO:0007669"/>
    <property type="project" value="UniProtKB-UniPathway"/>
</dbReference>
<dbReference type="CDD" id="cd05254">
    <property type="entry name" value="dTDP_HR_like_SDR_e"/>
    <property type="match status" value="1"/>
</dbReference>
<comment type="cofactor">
    <cofactor evidence="6">
        <name>Mg(2+)</name>
        <dbReference type="ChEBI" id="CHEBI:18420"/>
    </cofactor>
    <text evidence="6">Binds 1 Mg(2+) ion per monomer.</text>
</comment>
<dbReference type="Gene3D" id="3.40.50.720">
    <property type="entry name" value="NAD(P)-binding Rossmann-like Domain"/>
    <property type="match status" value="1"/>
</dbReference>